<reference evidence="1 2" key="1">
    <citation type="journal article" date="2011" name="Environ. Microbiol.">
        <title>Genome of alkaliphilic Bacillus pseudofirmus OF4 reveals adaptations that support the ability to grow in an external pH range from 7.5 to 11.4.</title>
        <authorList>
            <person name="Janto B."/>
            <person name="Ahmed A."/>
            <person name="Ito M."/>
            <person name="Liu J."/>
            <person name="Hicks D.B."/>
            <person name="Pagni S."/>
            <person name="Fackelmayer O.J."/>
            <person name="Smith T.A."/>
            <person name="Earl J."/>
            <person name="Elbourne L.D."/>
            <person name="Hassan K."/>
            <person name="Paulsen I.T."/>
            <person name="Kolsto A.B."/>
            <person name="Tourasse N.J."/>
            <person name="Ehrlich G.D."/>
            <person name="Boissy R."/>
            <person name="Ivey D.M."/>
            <person name="Li G."/>
            <person name="Xue Y."/>
            <person name="Ma Y."/>
            <person name="Hu F.Z."/>
            <person name="Krulwich T.A."/>
        </authorList>
    </citation>
    <scope>NUCLEOTIDE SEQUENCE [LARGE SCALE GENOMIC DNA]</scope>
    <source>
        <strain evidence="2">ATCC BAA-2126 / JCM 17055 / OF4</strain>
    </source>
</reference>
<proteinExistence type="predicted"/>
<sequence length="94" mass="11039">MIDLTFETYTEAAFSSMTLVETYEMQNWLHHVIKFEGSGIPENLIEPEALIITNHEGNILQIVLREEGCDSPLFQFTENEKSQLEKWFNENWTK</sequence>
<keyword evidence="2" id="KW-1185">Reference proteome</keyword>
<evidence type="ECO:0000313" key="2">
    <source>
        <dbReference type="Proteomes" id="UP000001544"/>
    </source>
</evidence>
<organism evidence="1 2">
    <name type="scientific">Alkalihalophilus pseudofirmus (strain ATCC BAA-2126 / JCM 17055 / OF4)</name>
    <name type="common">Bacillus pseudofirmus</name>
    <dbReference type="NCBI Taxonomy" id="398511"/>
    <lineage>
        <taxon>Bacteria</taxon>
        <taxon>Bacillati</taxon>
        <taxon>Bacillota</taxon>
        <taxon>Bacilli</taxon>
        <taxon>Bacillales</taxon>
        <taxon>Bacillaceae</taxon>
        <taxon>Alkalihalophilus</taxon>
    </lineage>
</organism>
<evidence type="ECO:0000313" key="1">
    <source>
        <dbReference type="EMBL" id="ADC51827.1"/>
    </source>
</evidence>
<dbReference type="eggNOG" id="ENOG5032HYM">
    <property type="taxonomic scope" value="Bacteria"/>
</dbReference>
<dbReference type="RefSeq" id="WP_012959189.1">
    <property type="nucleotide sequence ID" value="NC_013791.2"/>
</dbReference>
<dbReference type="AlphaFoldDB" id="D3FSW2"/>
<protein>
    <submittedName>
        <fullName evidence="1">Uncharacterized protein</fullName>
    </submittedName>
</protein>
<dbReference type="KEGG" id="bpf:BpOF4_18940"/>
<name>D3FSW2_ALKPO</name>
<dbReference type="Proteomes" id="UP000001544">
    <property type="component" value="Chromosome"/>
</dbReference>
<gene>
    <name evidence="1" type="ordered locus">BpOF4_18940</name>
</gene>
<dbReference type="HOGENOM" id="CLU_2380281_0_0_9"/>
<dbReference type="EMBL" id="CP001878">
    <property type="protein sequence ID" value="ADC51827.1"/>
    <property type="molecule type" value="Genomic_DNA"/>
</dbReference>
<accession>D3FSW2</accession>